<evidence type="ECO:0000313" key="3">
    <source>
        <dbReference type="Proteomes" id="UP001500326"/>
    </source>
</evidence>
<keyword evidence="1" id="KW-0472">Membrane</keyword>
<proteinExistence type="predicted"/>
<keyword evidence="3" id="KW-1185">Reference proteome</keyword>
<feature type="transmembrane region" description="Helical" evidence="1">
    <location>
        <begin position="114"/>
        <end position="136"/>
    </location>
</feature>
<feature type="transmembrane region" description="Helical" evidence="1">
    <location>
        <begin position="157"/>
        <end position="178"/>
    </location>
</feature>
<reference evidence="2 3" key="1">
    <citation type="journal article" date="2019" name="Int. J. Syst. Evol. Microbiol.">
        <title>The Global Catalogue of Microorganisms (GCM) 10K type strain sequencing project: providing services to taxonomists for standard genome sequencing and annotation.</title>
        <authorList>
            <consortium name="The Broad Institute Genomics Platform"/>
            <consortium name="The Broad Institute Genome Sequencing Center for Infectious Disease"/>
            <person name="Wu L."/>
            <person name="Ma J."/>
        </authorList>
    </citation>
    <scope>NUCLEOTIDE SEQUENCE [LARGE SCALE GENOMIC DNA]</scope>
    <source>
        <strain evidence="2 3">JCM 14902</strain>
    </source>
</reference>
<accession>A0ABN2T249</accession>
<feature type="transmembrane region" description="Helical" evidence="1">
    <location>
        <begin position="29"/>
        <end position="50"/>
    </location>
</feature>
<organism evidence="2 3">
    <name type="scientific">Microbacterium pumilum</name>
    <dbReference type="NCBI Taxonomy" id="344165"/>
    <lineage>
        <taxon>Bacteria</taxon>
        <taxon>Bacillati</taxon>
        <taxon>Actinomycetota</taxon>
        <taxon>Actinomycetes</taxon>
        <taxon>Micrococcales</taxon>
        <taxon>Microbacteriaceae</taxon>
        <taxon>Microbacterium</taxon>
    </lineage>
</organism>
<name>A0ABN2T249_9MICO</name>
<dbReference type="Proteomes" id="UP001500326">
    <property type="component" value="Unassembled WGS sequence"/>
</dbReference>
<feature type="transmembrane region" description="Helical" evidence="1">
    <location>
        <begin position="62"/>
        <end position="81"/>
    </location>
</feature>
<comment type="caution">
    <text evidence="2">The sequence shown here is derived from an EMBL/GenBank/DDBJ whole genome shotgun (WGS) entry which is preliminary data.</text>
</comment>
<keyword evidence="1" id="KW-0812">Transmembrane</keyword>
<keyword evidence="1" id="KW-1133">Transmembrane helix</keyword>
<sequence length="181" mass="19668">MASFVELQLGGGLRSVTKLKWRDWPTRSWLSWVSAGVYVVAAVVVCLFIVQAADDLPDWVLMVRLVGTGLLVLVIVVRLLMEATVSKPLPGEVPAGDRKLMDPWWSTIHTTTGVVLGLWLIPFVVVAILTILWEVVEISVPGFGDEEINGNRMFDILLAWTGWLVAGGIIALAAGVALPVI</sequence>
<evidence type="ECO:0000313" key="2">
    <source>
        <dbReference type="EMBL" id="GAA1995983.1"/>
    </source>
</evidence>
<gene>
    <name evidence="2" type="ORF">GCM10009777_35750</name>
</gene>
<evidence type="ECO:0000256" key="1">
    <source>
        <dbReference type="SAM" id="Phobius"/>
    </source>
</evidence>
<protein>
    <submittedName>
        <fullName evidence="2">Uncharacterized protein</fullName>
    </submittedName>
</protein>
<dbReference type="RefSeq" id="WP_344065483.1">
    <property type="nucleotide sequence ID" value="NZ_BAAAOH010000001.1"/>
</dbReference>
<dbReference type="EMBL" id="BAAAOH010000001">
    <property type="protein sequence ID" value="GAA1995983.1"/>
    <property type="molecule type" value="Genomic_DNA"/>
</dbReference>